<dbReference type="PANTHER" id="PTHR33332">
    <property type="entry name" value="REVERSE TRANSCRIPTASE DOMAIN-CONTAINING PROTEIN"/>
    <property type="match status" value="1"/>
</dbReference>
<dbReference type="OrthoDB" id="10050074at2759"/>
<evidence type="ECO:0000259" key="1">
    <source>
        <dbReference type="Pfam" id="PF00078"/>
    </source>
</evidence>
<dbReference type="InterPro" id="IPR000477">
    <property type="entry name" value="RT_dom"/>
</dbReference>
<feature type="domain" description="Reverse transcriptase" evidence="1">
    <location>
        <begin position="71"/>
        <end position="161"/>
    </location>
</feature>
<reference evidence="2" key="1">
    <citation type="submission" date="2021-04" db="EMBL/GenBank/DDBJ databases">
        <authorList>
            <person name="Tunstrom K."/>
        </authorList>
    </citation>
    <scope>NUCLEOTIDE SEQUENCE</scope>
</reference>
<evidence type="ECO:0000313" key="3">
    <source>
        <dbReference type="Proteomes" id="UP000691718"/>
    </source>
</evidence>
<dbReference type="Proteomes" id="UP000691718">
    <property type="component" value="Unassembled WGS sequence"/>
</dbReference>
<dbReference type="Pfam" id="PF00078">
    <property type="entry name" value="RVT_1"/>
    <property type="match status" value="1"/>
</dbReference>
<gene>
    <name evidence="2" type="ORF">PAPOLLO_LOCUS25501</name>
</gene>
<organism evidence="2 3">
    <name type="scientific">Parnassius apollo</name>
    <name type="common">Apollo butterfly</name>
    <name type="synonym">Papilio apollo</name>
    <dbReference type="NCBI Taxonomy" id="110799"/>
    <lineage>
        <taxon>Eukaryota</taxon>
        <taxon>Metazoa</taxon>
        <taxon>Ecdysozoa</taxon>
        <taxon>Arthropoda</taxon>
        <taxon>Hexapoda</taxon>
        <taxon>Insecta</taxon>
        <taxon>Pterygota</taxon>
        <taxon>Neoptera</taxon>
        <taxon>Endopterygota</taxon>
        <taxon>Lepidoptera</taxon>
        <taxon>Glossata</taxon>
        <taxon>Ditrysia</taxon>
        <taxon>Papilionoidea</taxon>
        <taxon>Papilionidae</taxon>
        <taxon>Parnassiinae</taxon>
        <taxon>Parnassini</taxon>
        <taxon>Parnassius</taxon>
        <taxon>Parnassius</taxon>
    </lineage>
</organism>
<comment type="caution">
    <text evidence="2">The sequence shown here is derived from an EMBL/GenBank/DDBJ whole genome shotgun (WGS) entry which is preliminary data.</text>
</comment>
<proteinExistence type="predicted"/>
<dbReference type="EMBL" id="CAJQZP010001539">
    <property type="protein sequence ID" value="CAG5052937.1"/>
    <property type="molecule type" value="Genomic_DNA"/>
</dbReference>
<accession>A0A8S3Y382</accession>
<name>A0A8S3Y382_PARAO</name>
<sequence length="331" mass="37891">MEKISPFHTAYYQMARALRMDTTTHTPPLSRPDGSIDFEDEEKAECFADSVAALCSPSSQPTDPLHIKLVEDENGVKLALFADDTALYSKGNSLPHIRNKIQKSVNYLGAWFKKWRIDVNPEKSSAVCFEYKRSRLTTTPPIRMLGTPVPWQTKAKYLGVALDAMLTFELHIKKVTRTARFYMGRLNSMLDRQSKTSLHNKRTLYKVCIRPIMTYVAPIFAHAKPKVINELQIVQYLFCRRVTNSPYYVRNADLHRDLELPTIQQFLKSLSERFFKASESHPNDLIRETDDYAAPIHTPYSVRRPRNSLSDPPNKLLADLNCLLAAQAKPT</sequence>
<protein>
    <submittedName>
        <fullName evidence="2">(apollo) hypothetical protein</fullName>
    </submittedName>
</protein>
<dbReference type="AlphaFoldDB" id="A0A8S3Y382"/>
<keyword evidence="3" id="KW-1185">Reference proteome</keyword>
<evidence type="ECO:0000313" key="2">
    <source>
        <dbReference type="EMBL" id="CAG5052937.1"/>
    </source>
</evidence>